<accession>A0ABV7RQL9</accession>
<evidence type="ECO:0000313" key="1">
    <source>
        <dbReference type="EMBL" id="MFC3551093.1"/>
    </source>
</evidence>
<gene>
    <name evidence="1" type="ORF">ACFOLC_08675</name>
</gene>
<dbReference type="PANTHER" id="PTHR30528">
    <property type="entry name" value="CYTOPLASMIC PROTEIN"/>
    <property type="match status" value="1"/>
</dbReference>
<reference evidence="2" key="1">
    <citation type="journal article" date="2019" name="Int. J. Syst. Evol. Microbiol.">
        <title>The Global Catalogue of Microorganisms (GCM) 10K type strain sequencing project: providing services to taxonomists for standard genome sequencing and annotation.</title>
        <authorList>
            <consortium name="The Broad Institute Genomics Platform"/>
            <consortium name="The Broad Institute Genome Sequencing Center for Infectious Disease"/>
            <person name="Wu L."/>
            <person name="Ma J."/>
        </authorList>
    </citation>
    <scope>NUCLEOTIDE SEQUENCE [LARGE SCALE GENOMIC DNA]</scope>
    <source>
        <strain evidence="2">KCTC 42875</strain>
    </source>
</reference>
<proteinExistence type="predicted"/>
<comment type="caution">
    <text evidence="1">The sequence shown here is derived from an EMBL/GenBank/DDBJ whole genome shotgun (WGS) entry which is preliminary data.</text>
</comment>
<organism evidence="1 2">
    <name type="scientific">Lysobacter cavernae</name>
    <dbReference type="NCBI Taxonomy" id="1685901"/>
    <lineage>
        <taxon>Bacteria</taxon>
        <taxon>Pseudomonadati</taxon>
        <taxon>Pseudomonadota</taxon>
        <taxon>Gammaproteobacteria</taxon>
        <taxon>Lysobacterales</taxon>
        <taxon>Lysobacteraceae</taxon>
        <taxon>Lysobacter</taxon>
    </lineage>
</organism>
<protein>
    <submittedName>
        <fullName evidence="1">Winged helix-turn-helix domain-containing protein</fullName>
    </submittedName>
</protein>
<evidence type="ECO:0000313" key="2">
    <source>
        <dbReference type="Proteomes" id="UP001595740"/>
    </source>
</evidence>
<dbReference type="PANTHER" id="PTHR30528:SF0">
    <property type="entry name" value="CYTOPLASMIC PROTEIN"/>
    <property type="match status" value="1"/>
</dbReference>
<dbReference type="Proteomes" id="UP001595740">
    <property type="component" value="Unassembled WGS sequence"/>
</dbReference>
<dbReference type="EMBL" id="JBHRXK010000003">
    <property type="protein sequence ID" value="MFC3551093.1"/>
    <property type="molecule type" value="Genomic_DNA"/>
</dbReference>
<name>A0ABV7RQL9_9GAMM</name>
<dbReference type="RefSeq" id="WP_386758842.1">
    <property type="nucleotide sequence ID" value="NZ_JBHRXK010000003.1"/>
</dbReference>
<sequence length="412" mass="46977">MSDTRALSQTQARALHLAAQGLLLRPRRRARKADVLAAIVRMQLLQIDSIHVVARSPYLVLFSRVGAFAPQWLDELLAQRAIFEVWAHEACFAPIEDYVLHHSAPERRAHHWAMRNALKHRHEINQLLAHVRSRGPVKASDFERAAGSSNGWWEWKQEKIWLESAFALGELMVARRENFQRVYDLAERVIGAVRSDWNSTRLTQAQAWRATVLKSVHALGITQARWIADYYRSRPRLRDADLDGLVAEGILLRVRVKGWDVPGYVHCDLAPLLAQAEAGRLRATHATLLSPFDPMVWDRERARELFGFDYTLECYTPEAKRRYGYFVLPILTRGRLVGRLDAKAHRRQGVFEVKALYLEEGVVANEVLAADVARAIDDCARWHGTPTVELGRCRPAGFTKPLRAELTALQLD</sequence>
<keyword evidence="2" id="KW-1185">Reference proteome</keyword>
<dbReference type="InterPro" id="IPR009351">
    <property type="entry name" value="AlkZ-like"/>
</dbReference>
<dbReference type="Pfam" id="PF06224">
    <property type="entry name" value="AlkZ-like"/>
    <property type="match status" value="1"/>
</dbReference>